<organism evidence="1 2">
    <name type="scientific">Lotharella oceanica</name>
    <dbReference type="NCBI Taxonomy" id="641309"/>
    <lineage>
        <taxon>Eukaryota</taxon>
        <taxon>Sar</taxon>
        <taxon>Rhizaria</taxon>
        <taxon>Cercozoa</taxon>
        <taxon>Chlorarachniophyceae</taxon>
        <taxon>Lotharella</taxon>
    </lineage>
</organism>
<protein>
    <submittedName>
        <fullName evidence="1">Uncharacterized protein</fullName>
    </submittedName>
</protein>
<accession>A0A060DFH4</accession>
<reference evidence="1 2" key="1">
    <citation type="journal article" date="2014" name="BMC Genomics">
        <title>Nucleomorph and plastid genome sequences of the chlorarachniophyte Lotharella oceanica: convergent reductive evolution and frequent recombination in nucleomorph-bearing algae.</title>
        <authorList>
            <person name="Tanifuji G."/>
            <person name="Onodera N.T."/>
            <person name="Brown M.W."/>
            <person name="Curtis B.A."/>
            <person name="Roger A.J."/>
            <person name="Ka-Shu Wong G."/>
            <person name="Melkonian M."/>
            <person name="Archibald J.M."/>
        </authorList>
    </citation>
    <scope>NUCLEOTIDE SEQUENCE [LARGE SCALE GENOMIC DNA]</scope>
    <source>
        <strain evidence="1 2">CCMP622</strain>
    </source>
</reference>
<keyword evidence="1" id="KW-0542">Nucleomorph</keyword>
<name>A0A060DFH4_9EUKA</name>
<geneLocation type="nucleomorph" evidence="1"/>
<dbReference type="EMBL" id="CP006627">
    <property type="protein sequence ID" value="AIB09598.1"/>
    <property type="molecule type" value="Genomic_DNA"/>
</dbReference>
<dbReference type="Proteomes" id="UP000243670">
    <property type="component" value="Nucleomorph 1"/>
</dbReference>
<evidence type="ECO:0000313" key="1">
    <source>
        <dbReference type="EMBL" id="AIB09598.1"/>
    </source>
</evidence>
<dbReference type="AlphaFoldDB" id="A0A060DFH4"/>
<proteinExistence type="predicted"/>
<gene>
    <name evidence="1" type="ORF">M951_chr1117</name>
</gene>
<sequence>MIVSVFTSSTNPFVNIKVRYYINCLKYKGKTNRNYLYYFKKFLNNINKQIKIKIIIKHNIWYLKLLQTFIKTKLKNKLYIFKYLNRFSLYYKRYFKIILSKLGVLSSLSNSDILYWGYEREKGGDIKINYCINSKQLLYYQTYYYNFINNFISSINSTNVKEIFFTNKYFYSHYSIILIYSIYREIFKKTYLIYRINKNLKINNDYRYI</sequence>
<evidence type="ECO:0000313" key="2">
    <source>
        <dbReference type="Proteomes" id="UP000243670"/>
    </source>
</evidence>